<dbReference type="EMBL" id="LAZR01056186">
    <property type="protein sequence ID" value="KKK74722.1"/>
    <property type="molecule type" value="Genomic_DNA"/>
</dbReference>
<organism evidence="3">
    <name type="scientific">marine sediment metagenome</name>
    <dbReference type="NCBI Taxonomy" id="412755"/>
    <lineage>
        <taxon>unclassified sequences</taxon>
        <taxon>metagenomes</taxon>
        <taxon>ecological metagenomes</taxon>
    </lineage>
</organism>
<feature type="domain" description="Glycosyl hydrolase family 95 catalytic" evidence="2">
    <location>
        <begin position="276"/>
        <end position="329"/>
    </location>
</feature>
<dbReference type="InterPro" id="IPR008928">
    <property type="entry name" value="6-hairpin_glycosidase_sf"/>
</dbReference>
<evidence type="ECO:0000259" key="2">
    <source>
        <dbReference type="Pfam" id="PF22124"/>
    </source>
</evidence>
<dbReference type="GO" id="GO:0005975">
    <property type="term" value="P:carbohydrate metabolic process"/>
    <property type="evidence" value="ECO:0007669"/>
    <property type="project" value="InterPro"/>
</dbReference>
<feature type="domain" description="Glycosyl hydrolase family 95 N-terminal" evidence="1">
    <location>
        <begin position="1"/>
        <end position="223"/>
    </location>
</feature>
<dbReference type="Gene3D" id="2.70.98.50">
    <property type="entry name" value="putative glycoside hydrolase family protein from bacillus halodurans"/>
    <property type="match status" value="1"/>
</dbReference>
<dbReference type="InterPro" id="IPR054363">
    <property type="entry name" value="GH95_cat"/>
</dbReference>
<name>A0A0F8Y032_9ZZZZ</name>
<reference evidence="3" key="1">
    <citation type="journal article" date="2015" name="Nature">
        <title>Complex archaea that bridge the gap between prokaryotes and eukaryotes.</title>
        <authorList>
            <person name="Spang A."/>
            <person name="Saw J.H."/>
            <person name="Jorgensen S.L."/>
            <person name="Zaremba-Niedzwiedzka K."/>
            <person name="Martijn J."/>
            <person name="Lind A.E."/>
            <person name="van Eijk R."/>
            <person name="Schleper C."/>
            <person name="Guy L."/>
            <person name="Ettema T.J."/>
        </authorList>
    </citation>
    <scope>NUCLEOTIDE SEQUENCE</scope>
</reference>
<sequence>MVFGGAGDERLALNEDTLWSGGPHHNNNPKALAALPRVQRLIFAGKVREAEGLVQSDLMGRPSMMQAYQPLGDLRLHFPGHEDATDYRRELDLEQAIARVTYRVGDAMFTREVFASHPAQLIVVRLTCDRPGRLNIDAALTSPQPDTVTVTCGRGLRMTGQIGPTPEPDSRSWTAPWNDEGMKFETRVRVVTDGGSVSPEGETVCIRDADAVTLFIAAATSFRTFEDIGGDPAAACEQHLSAASTPFEELRAAHVADYRSLFSRVSLEVPGAQSPELHFQAGRYLLIACSRPGSQAANLQGIWNEDLYPPWDCDLHHDVNLQMNYWPAE</sequence>
<dbReference type="AlphaFoldDB" id="A0A0F8Y032"/>
<evidence type="ECO:0000259" key="1">
    <source>
        <dbReference type="Pfam" id="PF14498"/>
    </source>
</evidence>
<dbReference type="GO" id="GO:0004560">
    <property type="term" value="F:alpha-L-fucosidase activity"/>
    <property type="evidence" value="ECO:0007669"/>
    <property type="project" value="TreeGrafter"/>
</dbReference>
<dbReference type="InterPro" id="IPR027414">
    <property type="entry name" value="GH95_N_dom"/>
</dbReference>
<proteinExistence type="predicted"/>
<dbReference type="PANTHER" id="PTHR31084:SF0">
    <property type="entry name" value="ALPHA-L-FUCOSIDASE 2"/>
    <property type="match status" value="1"/>
</dbReference>
<dbReference type="PANTHER" id="PTHR31084">
    <property type="entry name" value="ALPHA-L-FUCOSIDASE 2"/>
    <property type="match status" value="1"/>
</dbReference>
<dbReference type="Pfam" id="PF22124">
    <property type="entry name" value="Glyco_hydro_95_cat"/>
    <property type="match status" value="1"/>
</dbReference>
<gene>
    <name evidence="3" type="ORF">LCGC14_2880940</name>
</gene>
<dbReference type="SUPFAM" id="SSF48208">
    <property type="entry name" value="Six-hairpin glycosidases"/>
    <property type="match status" value="1"/>
</dbReference>
<protein>
    <submittedName>
        <fullName evidence="3">Uncharacterized protein</fullName>
    </submittedName>
</protein>
<comment type="caution">
    <text evidence="3">The sequence shown here is derived from an EMBL/GenBank/DDBJ whole genome shotgun (WGS) entry which is preliminary data.</text>
</comment>
<dbReference type="Pfam" id="PF14498">
    <property type="entry name" value="Glyco_hyd_65N_2"/>
    <property type="match status" value="1"/>
</dbReference>
<evidence type="ECO:0000313" key="3">
    <source>
        <dbReference type="EMBL" id="KKK74722.1"/>
    </source>
</evidence>
<accession>A0A0F8Y032</accession>
<feature type="non-terminal residue" evidence="3">
    <location>
        <position position="329"/>
    </location>
</feature>